<comment type="caution">
    <text evidence="1">The sequence shown here is derived from an EMBL/GenBank/DDBJ whole genome shotgun (WGS) entry which is preliminary data.</text>
</comment>
<dbReference type="GO" id="GO:0006281">
    <property type="term" value="P:DNA repair"/>
    <property type="evidence" value="ECO:0007669"/>
    <property type="project" value="TreeGrafter"/>
</dbReference>
<proteinExistence type="predicted"/>
<dbReference type="EMBL" id="LXQA010050063">
    <property type="protein sequence ID" value="MCI02751.1"/>
    <property type="molecule type" value="Genomic_DNA"/>
</dbReference>
<dbReference type="InterPro" id="IPR036412">
    <property type="entry name" value="HAD-like_sf"/>
</dbReference>
<dbReference type="Gene3D" id="3.40.50.1000">
    <property type="entry name" value="HAD superfamily/HAD-like"/>
    <property type="match status" value="1"/>
</dbReference>
<dbReference type="GO" id="GO:0046403">
    <property type="term" value="F:polynucleotide 3'-phosphatase activity"/>
    <property type="evidence" value="ECO:0007669"/>
    <property type="project" value="TreeGrafter"/>
</dbReference>
<protein>
    <submittedName>
        <fullName evidence="1">Polynucleotide 3'-phosphatase ZDP-like</fullName>
    </submittedName>
</protein>
<evidence type="ECO:0000313" key="2">
    <source>
        <dbReference type="Proteomes" id="UP000265520"/>
    </source>
</evidence>
<dbReference type="PANTHER" id="PTHR12083">
    <property type="entry name" value="BIFUNCTIONAL POLYNUCLEOTIDE PHOSPHATASE/KINASE"/>
    <property type="match status" value="1"/>
</dbReference>
<organism evidence="1 2">
    <name type="scientific">Trifolium medium</name>
    <dbReference type="NCBI Taxonomy" id="97028"/>
    <lineage>
        <taxon>Eukaryota</taxon>
        <taxon>Viridiplantae</taxon>
        <taxon>Streptophyta</taxon>
        <taxon>Embryophyta</taxon>
        <taxon>Tracheophyta</taxon>
        <taxon>Spermatophyta</taxon>
        <taxon>Magnoliopsida</taxon>
        <taxon>eudicotyledons</taxon>
        <taxon>Gunneridae</taxon>
        <taxon>Pentapetalae</taxon>
        <taxon>rosids</taxon>
        <taxon>fabids</taxon>
        <taxon>Fabales</taxon>
        <taxon>Fabaceae</taxon>
        <taxon>Papilionoideae</taxon>
        <taxon>50 kb inversion clade</taxon>
        <taxon>NPAAA clade</taxon>
        <taxon>Hologalegina</taxon>
        <taxon>IRL clade</taxon>
        <taxon>Trifolieae</taxon>
        <taxon>Trifolium</taxon>
    </lineage>
</organism>
<sequence length="55" mass="6019">MVDDGLEDSSKIAAFDFDGCLANTSVKKVGPNAWSLMYSSIPDKLQSLYNNGYKL</sequence>
<keyword evidence="2" id="KW-1185">Reference proteome</keyword>
<dbReference type="GO" id="GO:0046404">
    <property type="term" value="F:ATP-dependent polydeoxyribonucleotide 5'-hydroxyl-kinase activity"/>
    <property type="evidence" value="ECO:0007669"/>
    <property type="project" value="TreeGrafter"/>
</dbReference>
<dbReference type="Pfam" id="PF08645">
    <property type="entry name" value="PNK3P"/>
    <property type="match status" value="1"/>
</dbReference>
<evidence type="ECO:0000313" key="1">
    <source>
        <dbReference type="EMBL" id="MCI02751.1"/>
    </source>
</evidence>
<dbReference type="PANTHER" id="PTHR12083:SF9">
    <property type="entry name" value="BIFUNCTIONAL POLYNUCLEOTIDE PHOSPHATASE_KINASE"/>
    <property type="match status" value="1"/>
</dbReference>
<feature type="non-terminal residue" evidence="1">
    <location>
        <position position="55"/>
    </location>
</feature>
<dbReference type="AlphaFoldDB" id="A0A392NSD0"/>
<dbReference type="SUPFAM" id="SSF56784">
    <property type="entry name" value="HAD-like"/>
    <property type="match status" value="1"/>
</dbReference>
<dbReference type="GO" id="GO:0003690">
    <property type="term" value="F:double-stranded DNA binding"/>
    <property type="evidence" value="ECO:0007669"/>
    <property type="project" value="TreeGrafter"/>
</dbReference>
<dbReference type="InterPro" id="IPR023214">
    <property type="entry name" value="HAD_sf"/>
</dbReference>
<dbReference type="Proteomes" id="UP000265520">
    <property type="component" value="Unassembled WGS sequence"/>
</dbReference>
<gene>
    <name evidence="1" type="ORF">A2U01_0023785</name>
</gene>
<reference evidence="1 2" key="1">
    <citation type="journal article" date="2018" name="Front. Plant Sci.">
        <title>Red Clover (Trifolium pratense) and Zigzag Clover (T. medium) - A Picture of Genomic Similarities and Differences.</title>
        <authorList>
            <person name="Dluhosova J."/>
            <person name="Istvanek J."/>
            <person name="Nedelnik J."/>
            <person name="Repkova J."/>
        </authorList>
    </citation>
    <scope>NUCLEOTIDE SEQUENCE [LARGE SCALE GENOMIC DNA]</scope>
    <source>
        <strain evidence="2">cv. 10/8</strain>
        <tissue evidence="1">Leaf</tissue>
    </source>
</reference>
<name>A0A392NSD0_9FABA</name>
<accession>A0A392NSD0</accession>
<dbReference type="InterPro" id="IPR013954">
    <property type="entry name" value="PNK3P"/>
</dbReference>